<reference evidence="2 3" key="1">
    <citation type="submission" date="2015-09" db="EMBL/GenBank/DDBJ databases">
        <title>Whole genome shotgun sequence assembly of Aphanizomenon flos-aquae UKL13.</title>
        <authorList>
            <person name="Driscoll C."/>
        </authorList>
    </citation>
    <scope>NUCLEOTIDE SEQUENCE [LARGE SCALE GENOMIC DNA]</scope>
    <source>
        <strain evidence="2">MDT13</strain>
    </source>
</reference>
<organism evidence="2 3">
    <name type="scientific">Aphanizomenon flos-aquae LD13</name>
    <dbReference type="NCBI Taxonomy" id="1710894"/>
    <lineage>
        <taxon>Bacteria</taxon>
        <taxon>Bacillati</taxon>
        <taxon>Cyanobacteriota</taxon>
        <taxon>Cyanophyceae</taxon>
        <taxon>Nostocales</taxon>
        <taxon>Aphanizomenonaceae</taxon>
        <taxon>Aphanizomenon</taxon>
    </lineage>
</organism>
<name>A0A1B7VXR7_APHFL</name>
<comment type="caution">
    <text evidence="2">The sequence shown here is derived from an EMBL/GenBank/DDBJ whole genome shotgun (WGS) entry which is preliminary data.</text>
</comment>
<gene>
    <name evidence="2" type="ORF">AN481_08600</name>
</gene>
<evidence type="ECO:0000313" key="3">
    <source>
        <dbReference type="Proteomes" id="UP000092382"/>
    </source>
</evidence>
<dbReference type="Gene3D" id="3.60.40.10">
    <property type="entry name" value="PPM-type phosphatase domain"/>
    <property type="match status" value="1"/>
</dbReference>
<evidence type="ECO:0000259" key="1">
    <source>
        <dbReference type="Pfam" id="PF13672"/>
    </source>
</evidence>
<feature type="domain" description="PPM-type phosphatase" evidence="1">
    <location>
        <begin position="11"/>
        <end position="219"/>
    </location>
</feature>
<dbReference type="Proteomes" id="UP000092382">
    <property type="component" value="Unassembled WGS sequence"/>
</dbReference>
<dbReference type="InterPro" id="IPR036457">
    <property type="entry name" value="PPM-type-like_dom_sf"/>
</dbReference>
<dbReference type="EMBL" id="LJOY01000022">
    <property type="protein sequence ID" value="OBQ25772.1"/>
    <property type="molecule type" value="Genomic_DNA"/>
</dbReference>
<accession>A0A1B7VXR7</accession>
<dbReference type="Pfam" id="PF13672">
    <property type="entry name" value="PP2C_2"/>
    <property type="match status" value="1"/>
</dbReference>
<dbReference type="InterPro" id="IPR001932">
    <property type="entry name" value="PPM-type_phosphatase-like_dom"/>
</dbReference>
<sequence length="258" mass="29215">MVWKAIARSAVGTSHEEEKIPCQDYGHYRIFDDVIVGAVADGAGSAKYSRFGSELAVETVIKCFADINELPDQQGFSQPLNQEEAKEVFTKFVKEVIRAFNEKADNKGYSVSDLACTLLVFIATPEWVAAMQIGDGFMVVHSQDAEYQLLFEPDKGEFFNETTFVTSANALEEMQVEVISGKQEFICASTDGLEKVAIRLSDWQPHAPFFKPLEEYLRETLKPEDDEKYVIDFLNSKRLNSRTDDDKTLLLCYFKKQI</sequence>
<protein>
    <recommendedName>
        <fullName evidence="1">PPM-type phosphatase domain-containing protein</fullName>
    </recommendedName>
</protein>
<dbReference type="AlphaFoldDB" id="A0A1B7VXR7"/>
<dbReference type="STRING" id="1803587.GCA_001593825_03353"/>
<dbReference type="SUPFAM" id="SSF81606">
    <property type="entry name" value="PP2C-like"/>
    <property type="match status" value="1"/>
</dbReference>
<dbReference type="PATRIC" id="fig|1710894.3.peg.3458"/>
<evidence type="ECO:0000313" key="2">
    <source>
        <dbReference type="EMBL" id="OBQ25772.1"/>
    </source>
</evidence>
<proteinExistence type="predicted"/>